<feature type="non-terminal residue" evidence="1">
    <location>
        <position position="1"/>
    </location>
</feature>
<name>A0A392MZG7_9FABA</name>
<comment type="caution">
    <text evidence="1">The sequence shown here is derived from an EMBL/GenBank/DDBJ whole genome shotgun (WGS) entry which is preliminary data.</text>
</comment>
<dbReference type="Proteomes" id="UP000265520">
    <property type="component" value="Unassembled WGS sequence"/>
</dbReference>
<sequence length="178" mass="19896">PKVRKQHNLEGMKAHAFTSLFVTPESIASLRKGRLLGFGMDEAEIIVEAVVDNEPVNLVWPPGTSCIPTVGPSSGPSKYCVGLKVEPSVPIFFSFYQIRGIEPNKWVSISAQTNRARFIPFTSNFKNFKDAYFHVRHGTNGRELMYAKGEDTTLDSILRKMSRATDAQWKAHLAAARR</sequence>
<dbReference type="EMBL" id="LXQA010020847">
    <property type="protein sequence ID" value="MCH91644.1"/>
    <property type="molecule type" value="Genomic_DNA"/>
</dbReference>
<accession>A0A392MZG7</accession>
<evidence type="ECO:0000313" key="2">
    <source>
        <dbReference type="Proteomes" id="UP000265520"/>
    </source>
</evidence>
<keyword evidence="2" id="KW-1185">Reference proteome</keyword>
<organism evidence="1 2">
    <name type="scientific">Trifolium medium</name>
    <dbReference type="NCBI Taxonomy" id="97028"/>
    <lineage>
        <taxon>Eukaryota</taxon>
        <taxon>Viridiplantae</taxon>
        <taxon>Streptophyta</taxon>
        <taxon>Embryophyta</taxon>
        <taxon>Tracheophyta</taxon>
        <taxon>Spermatophyta</taxon>
        <taxon>Magnoliopsida</taxon>
        <taxon>eudicotyledons</taxon>
        <taxon>Gunneridae</taxon>
        <taxon>Pentapetalae</taxon>
        <taxon>rosids</taxon>
        <taxon>fabids</taxon>
        <taxon>Fabales</taxon>
        <taxon>Fabaceae</taxon>
        <taxon>Papilionoideae</taxon>
        <taxon>50 kb inversion clade</taxon>
        <taxon>NPAAA clade</taxon>
        <taxon>Hologalegina</taxon>
        <taxon>IRL clade</taxon>
        <taxon>Trifolieae</taxon>
        <taxon>Trifolium</taxon>
    </lineage>
</organism>
<protein>
    <submittedName>
        <fullName evidence="1">Uncharacterized protein</fullName>
    </submittedName>
</protein>
<reference evidence="1 2" key="1">
    <citation type="journal article" date="2018" name="Front. Plant Sci.">
        <title>Red Clover (Trifolium pratense) and Zigzag Clover (T. medium) - A Picture of Genomic Similarities and Differences.</title>
        <authorList>
            <person name="Dluhosova J."/>
            <person name="Istvanek J."/>
            <person name="Nedelnik J."/>
            <person name="Repkova J."/>
        </authorList>
    </citation>
    <scope>NUCLEOTIDE SEQUENCE [LARGE SCALE GENOMIC DNA]</scope>
    <source>
        <strain evidence="2">cv. 10/8</strain>
        <tissue evidence="1">Leaf</tissue>
    </source>
</reference>
<dbReference type="AlphaFoldDB" id="A0A392MZG7"/>
<evidence type="ECO:0000313" key="1">
    <source>
        <dbReference type="EMBL" id="MCH91644.1"/>
    </source>
</evidence>
<proteinExistence type="predicted"/>